<feature type="domain" description="PucR C-terminal helix-turn-helix" evidence="2">
    <location>
        <begin position="425"/>
        <end position="482"/>
    </location>
</feature>
<dbReference type="Proteomes" id="UP000634530">
    <property type="component" value="Chromosome"/>
</dbReference>
<dbReference type="KEGG" id="pvw:HU752_013855"/>
<dbReference type="InterPro" id="IPR051448">
    <property type="entry name" value="CdaR-like_regulators"/>
</dbReference>
<dbReference type="PANTHER" id="PTHR33744">
    <property type="entry name" value="CARBOHYDRATE DIACID REGULATOR"/>
    <property type="match status" value="1"/>
</dbReference>
<dbReference type="Gene3D" id="1.10.10.2840">
    <property type="entry name" value="PucR C-terminal helix-turn-helix domain"/>
    <property type="match status" value="1"/>
</dbReference>
<evidence type="ECO:0000259" key="1">
    <source>
        <dbReference type="Pfam" id="PF07905"/>
    </source>
</evidence>
<accession>A0A9E6PPY8</accession>
<evidence type="ECO:0000259" key="2">
    <source>
        <dbReference type="Pfam" id="PF13556"/>
    </source>
</evidence>
<evidence type="ECO:0000313" key="4">
    <source>
        <dbReference type="Proteomes" id="UP000634530"/>
    </source>
</evidence>
<proteinExistence type="predicted"/>
<feature type="domain" description="Purine catabolism PurC-like" evidence="1">
    <location>
        <begin position="7"/>
        <end position="123"/>
    </location>
</feature>
<keyword evidence="4" id="KW-1185">Reference proteome</keyword>
<gene>
    <name evidence="3" type="ORF">HU752_013855</name>
</gene>
<name>A0A9E6PPY8_9PSED</name>
<reference evidence="3 4" key="1">
    <citation type="journal article" date="2020" name="Microorganisms">
        <title>Reliable Identification of Environmental Pseudomonas Isolates Using the rpoD Gene.</title>
        <authorList>
            <consortium name="The Broad Institute Genome Sequencing Platform"/>
            <person name="Girard L."/>
            <person name="Lood C."/>
            <person name="Rokni-Zadeh H."/>
            <person name="van Noort V."/>
            <person name="Lavigne R."/>
            <person name="De Mot R."/>
        </authorList>
    </citation>
    <scope>NUCLEOTIDE SEQUENCE [LARGE SCALE GENOMIC DNA]</scope>
    <source>
        <strain evidence="3 4">RW8P3</strain>
    </source>
</reference>
<evidence type="ECO:0000313" key="3">
    <source>
        <dbReference type="EMBL" id="QXI30952.1"/>
    </source>
</evidence>
<dbReference type="Pfam" id="PF13556">
    <property type="entry name" value="HTH_30"/>
    <property type="match status" value="1"/>
</dbReference>
<dbReference type="PANTHER" id="PTHR33744:SF1">
    <property type="entry name" value="DNA-BINDING TRANSCRIPTIONAL ACTIVATOR ADER"/>
    <property type="match status" value="1"/>
</dbReference>
<dbReference type="RefSeq" id="WP_186688308.1">
    <property type="nucleotide sequence ID" value="NZ_CP077093.1"/>
</dbReference>
<dbReference type="InterPro" id="IPR025736">
    <property type="entry name" value="PucR_C-HTH_dom"/>
</dbReference>
<sequence>MPLSIQDIIDNASLRTRLLSGAEGTQRTLRWAHVCELADPSEWLGEGDLLMTTGIGIPRQAAQQRDYLVRLAEAKVAGLMIGENMQAPADIGALNEQAALLGFPVLLTDYSVPFSAVTKAILDARDQVEDQRRRAVVRLYESARIGLRRLGLNGLLLRLSADVMASLYLFDTRTLNPWEEGLAGLPQSWLQVLGKRPQPISDLARCHDGEQEALVMALPALPDCGILASGGPLLDYGIVHHIASLLTIELERVQGENERQLRLGSELIDDLIHLRLPEKAADERLEQLDCCARQAHLVLARPQGSLPGRWQLELGRQRQKMLARQVGDELVMILAEHAATPLLQSVLGCSIGVSAPLGSGLRVPEALREARLALAHATASRPLVDYANALDESFWLPGDLAQARSLYRRVLGNLVDYDEQNGGQLIQTLRVFLEQNRSWQKSSQILNIHKQTLIYRIRRIEEITGRSLDSTEGVIILWIALRSMDIAGAGQAPPGP</sequence>
<dbReference type="EMBL" id="CP077093">
    <property type="protein sequence ID" value="QXI30952.1"/>
    <property type="molecule type" value="Genomic_DNA"/>
</dbReference>
<reference evidence="3 4" key="2">
    <citation type="journal article" date="2021" name="Microorganisms">
        <title>The Ever-Expanding Pseudomonas Genus: Description of 43 New Species and Partition of the Pseudomonas putida Group.</title>
        <authorList>
            <person name="Girard L."/>
            <person name="Lood C."/>
            <person name="Hofte M."/>
            <person name="Vandamme P."/>
            <person name="Rokni-Zadeh H."/>
            <person name="van Noort V."/>
            <person name="Lavigne R."/>
            <person name="De Mot R."/>
        </authorList>
    </citation>
    <scope>NUCLEOTIDE SEQUENCE [LARGE SCALE GENOMIC DNA]</scope>
    <source>
        <strain evidence="3 4">RW8P3</strain>
    </source>
</reference>
<dbReference type="InterPro" id="IPR042070">
    <property type="entry name" value="PucR_C-HTH_sf"/>
</dbReference>
<dbReference type="AlphaFoldDB" id="A0A9E6PPY8"/>
<dbReference type="InterPro" id="IPR012914">
    <property type="entry name" value="PucR_dom"/>
</dbReference>
<protein>
    <submittedName>
        <fullName evidence="3">PucR family transcriptional regulator ligand-binding domain-containing protein</fullName>
    </submittedName>
</protein>
<organism evidence="3 4">
    <name type="scientific">Pseudomonas vanderleydeniana</name>
    <dbReference type="NCBI Taxonomy" id="2745495"/>
    <lineage>
        <taxon>Bacteria</taxon>
        <taxon>Pseudomonadati</taxon>
        <taxon>Pseudomonadota</taxon>
        <taxon>Gammaproteobacteria</taxon>
        <taxon>Pseudomonadales</taxon>
        <taxon>Pseudomonadaceae</taxon>
        <taxon>Pseudomonas</taxon>
    </lineage>
</organism>
<dbReference type="Pfam" id="PF07905">
    <property type="entry name" value="PucR"/>
    <property type="match status" value="1"/>
</dbReference>